<dbReference type="AlphaFoldDB" id="A0A7R8GYS7"/>
<proteinExistence type="inferred from homology"/>
<dbReference type="SMART" id="SM01144">
    <property type="entry name" value="DTW"/>
    <property type="match status" value="1"/>
</dbReference>
<dbReference type="GO" id="GO:0005634">
    <property type="term" value="C:nucleus"/>
    <property type="evidence" value="ECO:0007669"/>
    <property type="project" value="UniProtKB-SubCell"/>
</dbReference>
<evidence type="ECO:0000256" key="10">
    <source>
        <dbReference type="ARBA" id="ARBA00042508"/>
    </source>
</evidence>
<evidence type="ECO:0000256" key="1">
    <source>
        <dbReference type="ARBA" id="ARBA00004123"/>
    </source>
</evidence>
<dbReference type="InterPro" id="IPR051521">
    <property type="entry name" value="tRNA_Mod/Golgi_Maint"/>
</dbReference>
<evidence type="ECO:0000256" key="7">
    <source>
        <dbReference type="ARBA" id="ARBA00037050"/>
    </source>
</evidence>
<evidence type="ECO:0000256" key="2">
    <source>
        <dbReference type="ARBA" id="ARBA00012386"/>
    </source>
</evidence>
<organism evidence="12 13">
    <name type="scientific">Lepeophtheirus salmonis</name>
    <name type="common">Salmon louse</name>
    <name type="synonym">Caligus salmonis</name>
    <dbReference type="NCBI Taxonomy" id="72036"/>
    <lineage>
        <taxon>Eukaryota</taxon>
        <taxon>Metazoa</taxon>
        <taxon>Ecdysozoa</taxon>
        <taxon>Arthropoda</taxon>
        <taxon>Crustacea</taxon>
        <taxon>Multicrustacea</taxon>
        <taxon>Hexanauplia</taxon>
        <taxon>Copepoda</taxon>
        <taxon>Siphonostomatoida</taxon>
        <taxon>Caligidae</taxon>
        <taxon>Lepeophtheirus</taxon>
    </lineage>
</organism>
<dbReference type="Pfam" id="PF03942">
    <property type="entry name" value="DTW"/>
    <property type="match status" value="1"/>
</dbReference>
<keyword evidence="5" id="KW-0819">tRNA processing</keyword>
<comment type="function">
    <text evidence="7">Catalyzes the formation of 3-(3-amino-3-carboxypropyl)uridine (acp3U) at position 20 in the D-loop of several cytoplasmic tRNAs (acp3U(20)).</text>
</comment>
<comment type="catalytic activity">
    <reaction evidence="11">
        <text>a uridine in tRNA + S-adenosyl-L-methionine = a 3-[(3S)-3-amino-3-carboxypropyl]uridine in tRNA + S-methyl-5'-thioadenosine + H(+)</text>
        <dbReference type="Rhea" id="RHEA:62432"/>
        <dbReference type="Rhea" id="RHEA-COMP:13339"/>
        <dbReference type="Rhea" id="RHEA-COMP:16092"/>
        <dbReference type="ChEBI" id="CHEBI:15378"/>
        <dbReference type="ChEBI" id="CHEBI:17509"/>
        <dbReference type="ChEBI" id="CHEBI:59789"/>
        <dbReference type="ChEBI" id="CHEBI:65315"/>
        <dbReference type="ChEBI" id="CHEBI:82930"/>
        <dbReference type="EC" id="2.5.1.25"/>
    </reaction>
</comment>
<keyword evidence="6" id="KW-0539">Nucleus</keyword>
<name>A0A7R8GYS7_LEPSM</name>
<dbReference type="OrthoDB" id="67688at2759"/>
<gene>
    <name evidence="12" type="ORF">LSAA_1389</name>
</gene>
<dbReference type="InterPro" id="IPR035892">
    <property type="entry name" value="C2_domain_sf"/>
</dbReference>
<dbReference type="PANTHER" id="PTHR15627">
    <property type="entry name" value="NATURAL KILLER CELL-SPECIFIC ANTIGEN KLIP1"/>
    <property type="match status" value="1"/>
</dbReference>
<evidence type="ECO:0000256" key="6">
    <source>
        <dbReference type="ARBA" id="ARBA00023242"/>
    </source>
</evidence>
<evidence type="ECO:0000256" key="11">
    <source>
        <dbReference type="ARBA" id="ARBA00048718"/>
    </source>
</evidence>
<keyword evidence="13" id="KW-1185">Reference proteome</keyword>
<evidence type="ECO:0000313" key="13">
    <source>
        <dbReference type="Proteomes" id="UP000675881"/>
    </source>
</evidence>
<evidence type="ECO:0000256" key="3">
    <source>
        <dbReference type="ARBA" id="ARBA00022679"/>
    </source>
</evidence>
<keyword evidence="4" id="KW-0949">S-adenosyl-L-methionine</keyword>
<evidence type="ECO:0000256" key="4">
    <source>
        <dbReference type="ARBA" id="ARBA00022691"/>
    </source>
</evidence>
<dbReference type="Proteomes" id="UP000675881">
    <property type="component" value="Chromosome 1"/>
</dbReference>
<dbReference type="PANTHER" id="PTHR15627:SF8">
    <property type="entry name" value="TRNA-URIDINE AMINOCARBOXYPROPYLTRANSFERASE 1"/>
    <property type="match status" value="1"/>
</dbReference>
<dbReference type="InterPro" id="IPR005636">
    <property type="entry name" value="DTW"/>
</dbReference>
<evidence type="ECO:0000256" key="8">
    <source>
        <dbReference type="ARBA" id="ARBA00038290"/>
    </source>
</evidence>
<accession>A0A7R8GYS7</accession>
<keyword evidence="3" id="KW-0808">Transferase</keyword>
<dbReference type="Gene3D" id="2.60.40.150">
    <property type="entry name" value="C2 domain"/>
    <property type="match status" value="1"/>
</dbReference>
<evidence type="ECO:0000256" key="9">
    <source>
        <dbReference type="ARBA" id="ARBA00039242"/>
    </source>
</evidence>
<comment type="subcellular location">
    <subcellularLocation>
        <location evidence="1">Nucleus</location>
    </subcellularLocation>
</comment>
<dbReference type="EC" id="2.5.1.25" evidence="2"/>
<dbReference type="GO" id="GO:0006400">
    <property type="term" value="P:tRNA modification"/>
    <property type="evidence" value="ECO:0007669"/>
    <property type="project" value="TreeGrafter"/>
</dbReference>
<protein>
    <recommendedName>
        <fullName evidence="9">tRNA-uridine aminocarboxypropyltransferase 1</fullName>
        <ecNumber evidence="2">2.5.1.25</ecNumber>
    </recommendedName>
    <alternativeName>
        <fullName evidence="10">DTW domain-containing protein 1</fullName>
    </alternativeName>
</protein>
<dbReference type="SUPFAM" id="SSF49562">
    <property type="entry name" value="C2 domain (Calcium/lipid-binding domain, CaLB)"/>
    <property type="match status" value="1"/>
</dbReference>
<dbReference type="EMBL" id="HG994580">
    <property type="protein sequence ID" value="CAF2751792.1"/>
    <property type="molecule type" value="Genomic_DNA"/>
</dbReference>
<sequence>METISYQMPKYTLQSRILYVTVRETDRFQGDAFLGAVVLPLNNTDFNGEEICGVMAADENEWLTLIEDSLLKSDIGDNSYNAARDWSPSSPLTQSHKLCLSDEHPFKDLKIGNTEDLSYITGRNVCCECGKSRKYYCYSCCIPLEMTKGIIPTLDALPLKVDIVKHKREIDGKSTATHAKVICPSHVRIFIYPELPPNLLDNKEENIVLVYPGKNSLPLRDYLRKDTKSSIRIDRVILLTLHGIKRKGFMRIQSYALFLRLFWKKGKPYFGDIKLGRPRSAYPP</sequence>
<evidence type="ECO:0000313" key="12">
    <source>
        <dbReference type="EMBL" id="CAF2751792.1"/>
    </source>
</evidence>
<reference evidence="12" key="1">
    <citation type="submission" date="2021-02" db="EMBL/GenBank/DDBJ databases">
        <authorList>
            <person name="Bekaert M."/>
        </authorList>
    </citation>
    <scope>NUCLEOTIDE SEQUENCE</scope>
    <source>
        <strain evidence="12">IoA-00</strain>
    </source>
</reference>
<comment type="similarity">
    <text evidence="8">Belongs to the TDD superfamily. DTWD1 family.</text>
</comment>
<dbReference type="GO" id="GO:0016432">
    <property type="term" value="F:tRNA-uridine aminocarboxypropyltransferase activity"/>
    <property type="evidence" value="ECO:0007669"/>
    <property type="project" value="UniProtKB-EC"/>
</dbReference>
<evidence type="ECO:0000256" key="5">
    <source>
        <dbReference type="ARBA" id="ARBA00022694"/>
    </source>
</evidence>